<keyword evidence="2" id="KW-1185">Reference proteome</keyword>
<dbReference type="OrthoDB" id="9808314at2"/>
<evidence type="ECO:0000313" key="1">
    <source>
        <dbReference type="EMBL" id="KAJ56039.1"/>
    </source>
</evidence>
<dbReference type="STRING" id="1454373.ACMU_09765"/>
<dbReference type="AlphaFoldDB" id="A0A037ZK77"/>
<reference evidence="1 2" key="1">
    <citation type="submission" date="2014-03" db="EMBL/GenBank/DDBJ databases">
        <title>Draft Genome Sequence of Actibacterium mucosum KCTC 23349, a Marine Alphaproteobacterium with Complex Ionic Requirements Isolated from Mediterranean Seawater at Malvarrosa Beach, Valencia, Spain.</title>
        <authorList>
            <person name="Arahal D.R."/>
            <person name="Shao Z."/>
            <person name="Lai Q."/>
            <person name="Pujalte M.J."/>
        </authorList>
    </citation>
    <scope>NUCLEOTIDE SEQUENCE [LARGE SCALE GENOMIC DNA]</scope>
    <source>
        <strain evidence="1 2">KCTC 23349</strain>
    </source>
</reference>
<dbReference type="EMBL" id="JFKE01000003">
    <property type="protein sequence ID" value="KAJ56039.1"/>
    <property type="molecule type" value="Genomic_DNA"/>
</dbReference>
<dbReference type="Proteomes" id="UP000026249">
    <property type="component" value="Unassembled WGS sequence"/>
</dbReference>
<organism evidence="1 2">
    <name type="scientific">Actibacterium mucosum KCTC 23349</name>
    <dbReference type="NCBI Taxonomy" id="1454373"/>
    <lineage>
        <taxon>Bacteria</taxon>
        <taxon>Pseudomonadati</taxon>
        <taxon>Pseudomonadota</taxon>
        <taxon>Alphaproteobacteria</taxon>
        <taxon>Rhodobacterales</taxon>
        <taxon>Roseobacteraceae</taxon>
        <taxon>Actibacterium</taxon>
    </lineage>
</organism>
<sequence>MAFEALRAGIALIMQEIEKRPQDRHILLEELREKVSELRSLGLPVPEDLTRLMAELEEDDADELYNNMPV</sequence>
<comment type="caution">
    <text evidence="1">The sequence shown here is derived from an EMBL/GenBank/DDBJ whole genome shotgun (WGS) entry which is preliminary data.</text>
</comment>
<protein>
    <submittedName>
        <fullName evidence="1">Uncharacterized protein</fullName>
    </submittedName>
</protein>
<dbReference type="RefSeq" id="WP_035258194.1">
    <property type="nucleotide sequence ID" value="NZ_JFKE01000003.1"/>
</dbReference>
<accession>A0A037ZK77</accession>
<gene>
    <name evidence="1" type="ORF">ACMU_09765</name>
</gene>
<proteinExistence type="predicted"/>
<name>A0A037ZK77_9RHOB</name>
<evidence type="ECO:0000313" key="2">
    <source>
        <dbReference type="Proteomes" id="UP000026249"/>
    </source>
</evidence>